<reference evidence="1 2" key="1">
    <citation type="submission" date="2024-04" db="EMBL/GenBank/DDBJ databases">
        <title>Phyllosticta paracitricarpa is synonymous to the EU quarantine fungus P. citricarpa based on phylogenomic analyses.</title>
        <authorList>
            <consortium name="Lawrence Berkeley National Laboratory"/>
            <person name="Van Ingen-Buijs V.A."/>
            <person name="Van Westerhoven A.C."/>
            <person name="Haridas S."/>
            <person name="Skiadas P."/>
            <person name="Martin F."/>
            <person name="Groenewald J.Z."/>
            <person name="Crous P.W."/>
            <person name="Seidl M.F."/>
        </authorList>
    </citation>
    <scope>NUCLEOTIDE SEQUENCE [LARGE SCALE GENOMIC DNA]</scope>
    <source>
        <strain evidence="1 2">CBS 123374</strain>
    </source>
</reference>
<name>A0ABR1YNC1_9PEZI</name>
<evidence type="ECO:0000313" key="1">
    <source>
        <dbReference type="EMBL" id="KAK8234006.1"/>
    </source>
</evidence>
<organism evidence="1 2">
    <name type="scientific">Phyllosticta capitalensis</name>
    <dbReference type="NCBI Taxonomy" id="121624"/>
    <lineage>
        <taxon>Eukaryota</taxon>
        <taxon>Fungi</taxon>
        <taxon>Dikarya</taxon>
        <taxon>Ascomycota</taxon>
        <taxon>Pezizomycotina</taxon>
        <taxon>Dothideomycetes</taxon>
        <taxon>Dothideomycetes incertae sedis</taxon>
        <taxon>Botryosphaeriales</taxon>
        <taxon>Phyllostictaceae</taxon>
        <taxon>Phyllosticta</taxon>
    </lineage>
</organism>
<proteinExistence type="predicted"/>
<dbReference type="Proteomes" id="UP001492380">
    <property type="component" value="Unassembled WGS sequence"/>
</dbReference>
<dbReference type="EMBL" id="JBBWRZ010000006">
    <property type="protein sequence ID" value="KAK8234006.1"/>
    <property type="molecule type" value="Genomic_DNA"/>
</dbReference>
<sequence length="357" mass="40135">MSSVGSFHDMPCPKTTQVLAPSLRDLRSLPPLLPSEPSSISHLNSAALGTIFLSKHISALHLPTITMSSRDDAIRDWALDFEQNILLQPQHLHLRPTTAAQELVDIETALAGRYEHKPILECATVFLRDLKSAYTRYPSERGERTVLKCFTSALTTRFAKGEGSGVPGLVLADVVAAEKLAREIMRRSGSVEPPTGEYLLSLPTSDLSWVSRLRMMEEDKPAWPTKDQFATTGQYDTAMGLAEQEWWEAWVNRKGDSDKRLILDYDGYNGGDFDRSGRNIDDYKGPMDWEVDFTYYLMILALTCVGDHDLGMRLMTGEVQERLQKGKGSKKAWLTLIDLKKIVAKRSRQLDKENKSE</sequence>
<protein>
    <submittedName>
        <fullName evidence="1">Uncharacterized protein</fullName>
    </submittedName>
</protein>
<keyword evidence="2" id="KW-1185">Reference proteome</keyword>
<comment type="caution">
    <text evidence="1">The sequence shown here is derived from an EMBL/GenBank/DDBJ whole genome shotgun (WGS) entry which is preliminary data.</text>
</comment>
<gene>
    <name evidence="1" type="ORF">HDK90DRAFT_467007</name>
</gene>
<accession>A0ABR1YNC1</accession>
<evidence type="ECO:0000313" key="2">
    <source>
        <dbReference type="Proteomes" id="UP001492380"/>
    </source>
</evidence>